<evidence type="ECO:0000313" key="2">
    <source>
        <dbReference type="Proteomes" id="UP001152795"/>
    </source>
</evidence>
<dbReference type="EMBL" id="CACRXK020022735">
    <property type="protein sequence ID" value="CAB4037103.1"/>
    <property type="molecule type" value="Genomic_DNA"/>
</dbReference>
<evidence type="ECO:0000313" key="1">
    <source>
        <dbReference type="EMBL" id="CAB4037103.1"/>
    </source>
</evidence>
<keyword evidence="2" id="KW-1185">Reference proteome</keyword>
<proteinExistence type="predicted"/>
<protein>
    <submittedName>
        <fullName evidence="1">Uncharacterized protein</fullName>
    </submittedName>
</protein>
<reference evidence="1" key="1">
    <citation type="submission" date="2020-04" db="EMBL/GenBank/DDBJ databases">
        <authorList>
            <person name="Alioto T."/>
            <person name="Alioto T."/>
            <person name="Gomez Garrido J."/>
        </authorList>
    </citation>
    <scope>NUCLEOTIDE SEQUENCE</scope>
    <source>
        <strain evidence="1">A484AB</strain>
    </source>
</reference>
<gene>
    <name evidence="1" type="ORF">PACLA_8A025730</name>
</gene>
<dbReference type="Proteomes" id="UP001152795">
    <property type="component" value="Unassembled WGS sequence"/>
</dbReference>
<comment type="caution">
    <text evidence="1">The sequence shown here is derived from an EMBL/GenBank/DDBJ whole genome shotgun (WGS) entry which is preliminary data.</text>
</comment>
<organism evidence="1 2">
    <name type="scientific">Paramuricea clavata</name>
    <name type="common">Red gorgonian</name>
    <name type="synonym">Violescent sea-whip</name>
    <dbReference type="NCBI Taxonomy" id="317549"/>
    <lineage>
        <taxon>Eukaryota</taxon>
        <taxon>Metazoa</taxon>
        <taxon>Cnidaria</taxon>
        <taxon>Anthozoa</taxon>
        <taxon>Octocorallia</taxon>
        <taxon>Malacalcyonacea</taxon>
        <taxon>Plexauridae</taxon>
        <taxon>Paramuricea</taxon>
    </lineage>
</organism>
<dbReference type="AlphaFoldDB" id="A0A6S7LGH2"/>
<accession>A0A6S7LGH2</accession>
<sequence length="297" mass="34821">MNRQYSYPSEGAVVRGQSKVEKAKYVHTENNLRRTLENISESFRRTNKRLSDETDTLRSELLKLRQSVEQIQQEKMKRKTGEYHKRRPYQAERFLADENVVTLRPFGDSNSKFVTQRKSWAKKQNQRRLAPIRLHQNKPKDIDNEEEIFIYDKKEQPKTLPEGTKVKQAAPFKLPKIKTSLCTNDEPFTRRKETDIKRISKDNQTSRLQKHMSVEERKVSPNQTRYLEVPRIPVCDLLMDVQTYESRGRANIMQSRPHFLPPLDKITEGEVAELKSSFPADEMNLVGSDKSLSDENN</sequence>
<name>A0A6S7LGH2_PARCT</name>